<reference evidence="7 8" key="1">
    <citation type="journal article" date="2014" name="BMC Genomics">
        <title>Complete genome sequence of producer of the glycopeptide antibiotic Aculeximycin Kutzneria albida DSM 43870T, a representative of minor genus of Pseudonocardiaceae.</title>
        <authorList>
            <person name="Rebets Y."/>
            <person name="Tokovenko B."/>
            <person name="Lushchyk I."/>
            <person name="Ruckert C."/>
            <person name="Zaburannyi N."/>
            <person name="Bechthold A."/>
            <person name="Kalinowski J."/>
            <person name="Luzhetskyy A."/>
        </authorList>
    </citation>
    <scope>NUCLEOTIDE SEQUENCE [LARGE SCALE GENOMIC DNA]</scope>
    <source>
        <strain evidence="7">DSM 43870</strain>
    </source>
</reference>
<dbReference type="Gene3D" id="1.10.357.10">
    <property type="entry name" value="Tetracycline Repressor, domain 2"/>
    <property type="match status" value="1"/>
</dbReference>
<dbReference type="AlphaFoldDB" id="W5WGD7"/>
<evidence type="ECO:0000256" key="1">
    <source>
        <dbReference type="ARBA" id="ARBA00023015"/>
    </source>
</evidence>
<sequence>MDYCGPMPSKTEPESSTRSRTRRAILDAALELLSQRPGTSLGEIAEAAGVGRSTLHRYFSERSELIAAIAGDAVDKLTSGVAEAALNQGTPVEALRRVVHVYFEFGPVLLFLVSEPQVSTEIVTGIETADVPVLELIQRGQREGYFDSSVSAQWISRVLGWMVHAGSESVREGELTRFEAVETVIRTLERGVVSAG</sequence>
<keyword evidence="1" id="KW-0805">Transcription regulation</keyword>
<keyword evidence="8" id="KW-1185">Reference proteome</keyword>
<dbReference type="GO" id="GO:0003700">
    <property type="term" value="F:DNA-binding transcription factor activity"/>
    <property type="evidence" value="ECO:0007669"/>
    <property type="project" value="TreeGrafter"/>
</dbReference>
<accession>W5WGD7</accession>
<dbReference type="PANTHER" id="PTHR30055:SF234">
    <property type="entry name" value="HTH-TYPE TRANSCRIPTIONAL REGULATOR BETI"/>
    <property type="match status" value="1"/>
</dbReference>
<feature type="DNA-binding region" description="H-T-H motif" evidence="4">
    <location>
        <begin position="40"/>
        <end position="59"/>
    </location>
</feature>
<evidence type="ECO:0000313" key="8">
    <source>
        <dbReference type="Proteomes" id="UP000019225"/>
    </source>
</evidence>
<dbReference type="SUPFAM" id="SSF48498">
    <property type="entry name" value="Tetracyclin repressor-like, C-terminal domain"/>
    <property type="match status" value="1"/>
</dbReference>
<dbReference type="InterPro" id="IPR001647">
    <property type="entry name" value="HTH_TetR"/>
</dbReference>
<name>W5WGD7_9PSEU</name>
<evidence type="ECO:0000313" key="7">
    <source>
        <dbReference type="EMBL" id="AHH99932.1"/>
    </source>
</evidence>
<dbReference type="InterPro" id="IPR050109">
    <property type="entry name" value="HTH-type_TetR-like_transc_reg"/>
</dbReference>
<dbReference type="PROSITE" id="PS50977">
    <property type="entry name" value="HTH_TETR_2"/>
    <property type="match status" value="1"/>
</dbReference>
<dbReference type="PANTHER" id="PTHR30055">
    <property type="entry name" value="HTH-TYPE TRANSCRIPTIONAL REGULATOR RUTR"/>
    <property type="match status" value="1"/>
</dbReference>
<evidence type="ECO:0000256" key="3">
    <source>
        <dbReference type="ARBA" id="ARBA00023163"/>
    </source>
</evidence>
<evidence type="ECO:0000256" key="2">
    <source>
        <dbReference type="ARBA" id="ARBA00023125"/>
    </source>
</evidence>
<gene>
    <name evidence="7" type="primary">acuR5</name>
    <name evidence="7" type="ORF">KALB_6573</name>
</gene>
<evidence type="ECO:0000256" key="5">
    <source>
        <dbReference type="SAM" id="MobiDB-lite"/>
    </source>
</evidence>
<dbReference type="KEGG" id="kal:KALB_6573"/>
<evidence type="ECO:0000259" key="6">
    <source>
        <dbReference type="PROSITE" id="PS50977"/>
    </source>
</evidence>
<keyword evidence="2 4" id="KW-0238">DNA-binding</keyword>
<feature type="region of interest" description="Disordered" evidence="5">
    <location>
        <begin position="1"/>
        <end position="20"/>
    </location>
</feature>
<organism evidence="7 8">
    <name type="scientific">Kutzneria albida DSM 43870</name>
    <dbReference type="NCBI Taxonomy" id="1449976"/>
    <lineage>
        <taxon>Bacteria</taxon>
        <taxon>Bacillati</taxon>
        <taxon>Actinomycetota</taxon>
        <taxon>Actinomycetes</taxon>
        <taxon>Pseudonocardiales</taxon>
        <taxon>Pseudonocardiaceae</taxon>
        <taxon>Kutzneria</taxon>
    </lineage>
</organism>
<dbReference type="EMBL" id="CP007155">
    <property type="protein sequence ID" value="AHH99932.1"/>
    <property type="molecule type" value="Genomic_DNA"/>
</dbReference>
<dbReference type="GO" id="GO:0000976">
    <property type="term" value="F:transcription cis-regulatory region binding"/>
    <property type="evidence" value="ECO:0007669"/>
    <property type="project" value="TreeGrafter"/>
</dbReference>
<dbReference type="Proteomes" id="UP000019225">
    <property type="component" value="Chromosome"/>
</dbReference>
<dbReference type="HOGENOM" id="CLU_069356_38_2_11"/>
<dbReference type="STRING" id="1449976.KALB_6573"/>
<dbReference type="Pfam" id="PF00440">
    <property type="entry name" value="TetR_N"/>
    <property type="match status" value="1"/>
</dbReference>
<evidence type="ECO:0000256" key="4">
    <source>
        <dbReference type="PROSITE-ProRule" id="PRU00335"/>
    </source>
</evidence>
<dbReference type="PATRIC" id="fig|1449976.3.peg.6597"/>
<protein>
    <submittedName>
        <fullName evidence="7">TetR family transcription regulator</fullName>
    </submittedName>
</protein>
<dbReference type="SUPFAM" id="SSF46689">
    <property type="entry name" value="Homeodomain-like"/>
    <property type="match status" value="1"/>
</dbReference>
<dbReference type="InterPro" id="IPR036271">
    <property type="entry name" value="Tet_transcr_reg_TetR-rel_C_sf"/>
</dbReference>
<dbReference type="InterPro" id="IPR009057">
    <property type="entry name" value="Homeodomain-like_sf"/>
</dbReference>
<dbReference type="eggNOG" id="COG1309">
    <property type="taxonomic scope" value="Bacteria"/>
</dbReference>
<proteinExistence type="predicted"/>
<feature type="domain" description="HTH tetR-type" evidence="6">
    <location>
        <begin position="19"/>
        <end position="77"/>
    </location>
</feature>
<keyword evidence="3" id="KW-0804">Transcription</keyword>